<gene>
    <name evidence="12" type="ORF">K489DRAFT_338046</name>
</gene>
<organism evidence="12">
    <name type="scientific">Dissoconium aciculare CBS 342.82</name>
    <dbReference type="NCBI Taxonomy" id="1314786"/>
    <lineage>
        <taxon>Eukaryota</taxon>
        <taxon>Fungi</taxon>
        <taxon>Dikarya</taxon>
        <taxon>Ascomycota</taxon>
        <taxon>Pezizomycotina</taxon>
        <taxon>Dothideomycetes</taxon>
        <taxon>Dothideomycetidae</taxon>
        <taxon>Mycosphaerellales</taxon>
        <taxon>Dissoconiaceae</taxon>
        <taxon>Dissoconium</taxon>
    </lineage>
</organism>
<dbReference type="GeneID" id="54360023"/>
<dbReference type="PANTHER" id="PTHR34944">
    <property type="entry name" value="MITOCHONDRIAL IMPORT RECEPTOR SUBUNIT TOM7"/>
    <property type="match status" value="1"/>
</dbReference>
<keyword evidence="11" id="KW-1185">Reference proteome</keyword>
<reference evidence="12" key="2">
    <citation type="submission" date="2020-04" db="EMBL/GenBank/DDBJ databases">
        <authorList>
            <consortium name="NCBI Genome Project"/>
        </authorList>
    </citation>
    <scope>NUCLEOTIDE SEQUENCE</scope>
    <source>
        <strain evidence="12">CBS 342.82</strain>
    </source>
</reference>
<dbReference type="RefSeq" id="XP_033459699.1">
    <property type="nucleotide sequence ID" value="XM_033602223.1"/>
</dbReference>
<feature type="region of interest" description="Disordered" evidence="10">
    <location>
        <begin position="53"/>
        <end position="74"/>
    </location>
</feature>
<keyword evidence="9" id="KW-0472">Membrane</keyword>
<evidence type="ECO:0000256" key="2">
    <source>
        <dbReference type="ARBA" id="ARBA00010917"/>
    </source>
</evidence>
<comment type="subcellular location">
    <subcellularLocation>
        <location evidence="1">Mitochondrion outer membrane</location>
        <topology evidence="1">Single-pass membrane protein</topology>
    </subcellularLocation>
</comment>
<protein>
    <submittedName>
        <fullName evidence="12">Tom7-domain-containing protein</fullName>
    </submittedName>
</protein>
<dbReference type="Proteomes" id="UP000504637">
    <property type="component" value="Unplaced"/>
</dbReference>
<name>A0A6J3M438_9PEZI</name>
<dbReference type="GO" id="GO:0045040">
    <property type="term" value="P:protein insertion into mitochondrial outer membrane"/>
    <property type="evidence" value="ECO:0007669"/>
    <property type="project" value="TreeGrafter"/>
</dbReference>
<keyword evidence="3" id="KW-0813">Transport</keyword>
<evidence type="ECO:0000313" key="12">
    <source>
        <dbReference type="RefSeq" id="XP_033459699.1"/>
    </source>
</evidence>
<proteinExistence type="inferred from homology"/>
<keyword evidence="6" id="KW-0653">Protein transport</keyword>
<reference evidence="12" key="1">
    <citation type="submission" date="2020-01" db="EMBL/GenBank/DDBJ databases">
        <authorList>
            <consortium name="DOE Joint Genome Institute"/>
            <person name="Haridas S."/>
            <person name="Albert R."/>
            <person name="Binder M."/>
            <person name="Bloem J."/>
            <person name="Labutti K."/>
            <person name="Salamov A."/>
            <person name="Andreopoulos B."/>
            <person name="Baker S.E."/>
            <person name="Barry K."/>
            <person name="Bills G."/>
            <person name="Bluhm B.H."/>
            <person name="Cannon C."/>
            <person name="Castanera R."/>
            <person name="Culley D.E."/>
            <person name="Daum C."/>
            <person name="Ezra D."/>
            <person name="Gonzalez J.B."/>
            <person name="Henrissat B."/>
            <person name="Kuo A."/>
            <person name="Liang C."/>
            <person name="Lipzen A."/>
            <person name="Lutzoni F."/>
            <person name="Magnuson J."/>
            <person name="Mondo S."/>
            <person name="Nolan M."/>
            <person name="Ohm R."/>
            <person name="Pangilinan J."/>
            <person name="Park H.-J."/>
            <person name="Ramirez L."/>
            <person name="Alfaro M."/>
            <person name="Sun H."/>
            <person name="Tritt A."/>
            <person name="Yoshinaga Y."/>
            <person name="Zwiers L.-H."/>
            <person name="Turgeon B.G."/>
            <person name="Goodwin S.B."/>
            <person name="Spatafora J.W."/>
            <person name="Crous P.W."/>
            <person name="Grigoriev I.V."/>
        </authorList>
    </citation>
    <scope>NUCLEOTIDE SEQUENCE</scope>
    <source>
        <strain evidence="12">CBS 342.82</strain>
    </source>
</reference>
<evidence type="ECO:0000256" key="5">
    <source>
        <dbReference type="ARBA" id="ARBA00022787"/>
    </source>
</evidence>
<evidence type="ECO:0000256" key="9">
    <source>
        <dbReference type="ARBA" id="ARBA00023136"/>
    </source>
</evidence>
<dbReference type="GO" id="GO:0030150">
    <property type="term" value="P:protein import into mitochondrial matrix"/>
    <property type="evidence" value="ECO:0007669"/>
    <property type="project" value="InterPro"/>
</dbReference>
<dbReference type="AlphaFoldDB" id="A0A6J3M438"/>
<dbReference type="InterPro" id="IPR012621">
    <property type="entry name" value="Tom7"/>
</dbReference>
<evidence type="ECO:0000256" key="7">
    <source>
        <dbReference type="ARBA" id="ARBA00022989"/>
    </source>
</evidence>
<keyword evidence="7" id="KW-1133">Transmembrane helix</keyword>
<accession>A0A6J3M438</accession>
<evidence type="ECO:0000256" key="8">
    <source>
        <dbReference type="ARBA" id="ARBA00023128"/>
    </source>
</evidence>
<keyword evidence="8" id="KW-0496">Mitochondrion</keyword>
<dbReference type="PANTHER" id="PTHR34944:SF2">
    <property type="entry name" value="MITOCHONDRIAL IMPORT RECEPTOR SUBUNIT TOM7"/>
    <property type="match status" value="1"/>
</dbReference>
<keyword evidence="4" id="KW-0812">Transmembrane</keyword>
<evidence type="ECO:0000256" key="6">
    <source>
        <dbReference type="ARBA" id="ARBA00022927"/>
    </source>
</evidence>
<comment type="similarity">
    <text evidence="2">Belongs to the Tom7 family.</text>
</comment>
<evidence type="ECO:0000256" key="1">
    <source>
        <dbReference type="ARBA" id="ARBA00004572"/>
    </source>
</evidence>
<reference evidence="12" key="3">
    <citation type="submission" date="2025-08" db="UniProtKB">
        <authorList>
            <consortium name="RefSeq"/>
        </authorList>
    </citation>
    <scope>IDENTIFICATION</scope>
    <source>
        <strain evidence="12">CBS 342.82</strain>
    </source>
</reference>
<dbReference type="GO" id="GO:0005742">
    <property type="term" value="C:mitochondrial outer membrane translocase complex"/>
    <property type="evidence" value="ECO:0007669"/>
    <property type="project" value="InterPro"/>
</dbReference>
<evidence type="ECO:0000256" key="3">
    <source>
        <dbReference type="ARBA" id="ARBA00022448"/>
    </source>
</evidence>
<dbReference type="OrthoDB" id="284357at2759"/>
<evidence type="ECO:0000256" key="10">
    <source>
        <dbReference type="SAM" id="MobiDB-lite"/>
    </source>
</evidence>
<evidence type="ECO:0000313" key="11">
    <source>
        <dbReference type="Proteomes" id="UP000504637"/>
    </source>
</evidence>
<sequence>MAWLTLSEESKERISRVIDFSRIAVHYGYLPLIIYLGYTKSNPRPSLIRYVSPSAAPSERHHMKAGTEQQRTDSATDYSHLWHKEYAAICMR</sequence>
<evidence type="ECO:0000256" key="4">
    <source>
        <dbReference type="ARBA" id="ARBA00022692"/>
    </source>
</evidence>
<keyword evidence="5" id="KW-1000">Mitochondrion outer membrane</keyword>
<dbReference type="Pfam" id="PF08038">
    <property type="entry name" value="Tom7"/>
    <property type="match status" value="1"/>
</dbReference>